<protein>
    <submittedName>
        <fullName evidence="1">Uncharacterized protein</fullName>
    </submittedName>
</protein>
<evidence type="ECO:0000313" key="1">
    <source>
        <dbReference type="EMBL" id="CAB4215500.1"/>
    </source>
</evidence>
<organism evidence="1">
    <name type="scientific">uncultured Caudovirales phage</name>
    <dbReference type="NCBI Taxonomy" id="2100421"/>
    <lineage>
        <taxon>Viruses</taxon>
        <taxon>Duplodnaviria</taxon>
        <taxon>Heunggongvirae</taxon>
        <taxon>Uroviricota</taxon>
        <taxon>Caudoviricetes</taxon>
        <taxon>Peduoviridae</taxon>
        <taxon>Maltschvirus</taxon>
        <taxon>Maltschvirus maltsch</taxon>
    </lineage>
</organism>
<sequence length="639" mass="66911">MAILSKQALVVENNSSFPDNSTGAITATGLRNFNTDIIDSMVDELTFTPFSASVLNSISNLNTFTASQQPSFNALNSFTASQLTINTGINSFTQSTNGRLNSLQAYTASYTSSISVYDEAVLVNGNVNAIAFSGNGVSASFVSNKAVVSVDFTPLNQFSASTSQSLYQLQGNFNSFTSSTNNSIALINQVTASYATTGSNTFSQNQYFEKSINVTGSVYVGTNIYVNGGIEATYIKTIYETSSVIYSSGSNQLGDALTDNQILSGSTYVEGQLYVNKLNVTSQFNATNAFTASQLLINTGYNTFTSSTLLDLNSIHQTTQSLNQATQSLQSQLTTIGTQSGSWITESETGSFAITGSNIFNGTQTILGNLYVSSSNTADVVVEGQVFISSSLSGSTTAARLDVSGAAQLFGGSRTARVFVRPQDIQLVRGGYNTTIAANSYTLSASSSIGYFGVNSTTEAQAYVAAQNPSTLTLTQITLTATPTLGALKDWDDLAGTPSTFMQIGYNDGVSAPPIPQFTRGLSISGSGLQITGSVYGNVISQSIVSSTASIDLSKANFYTVALPSTTSTRLDITNLGKGQTAMIQITSNTQASASFSSNVKQPSGFAYLPSTGSGAIDVLTLASFDGTNVLVTNVTNLV</sequence>
<dbReference type="EMBL" id="LR797423">
    <property type="protein sequence ID" value="CAB4215500.1"/>
    <property type="molecule type" value="Genomic_DNA"/>
</dbReference>
<reference evidence="1" key="1">
    <citation type="submission" date="2020-05" db="EMBL/GenBank/DDBJ databases">
        <authorList>
            <person name="Chiriac C."/>
            <person name="Salcher M."/>
            <person name="Ghai R."/>
            <person name="Kavagutti S V."/>
        </authorList>
    </citation>
    <scope>NUCLEOTIDE SEQUENCE</scope>
</reference>
<name>A0A6J5SL91_9CAUD</name>
<gene>
    <name evidence="1" type="ORF">UFOVP1475_22</name>
</gene>
<proteinExistence type="predicted"/>
<accession>A0A6J5SL91</accession>